<dbReference type="PROSITE" id="PS50011">
    <property type="entry name" value="PROTEIN_KINASE_DOM"/>
    <property type="match status" value="1"/>
</dbReference>
<dbReference type="PANTHER" id="PTHR43289:SF6">
    <property type="entry name" value="SERINE_THREONINE-PROTEIN KINASE NEKL-3"/>
    <property type="match status" value="1"/>
</dbReference>
<dbReference type="Proteomes" id="UP000609879">
    <property type="component" value="Unassembled WGS sequence"/>
</dbReference>
<keyword evidence="2" id="KW-0723">Serine/threonine-protein kinase</keyword>
<evidence type="ECO:0000256" key="3">
    <source>
        <dbReference type="ARBA" id="ARBA00022679"/>
    </source>
</evidence>
<evidence type="ECO:0000256" key="6">
    <source>
        <dbReference type="ARBA" id="ARBA00022840"/>
    </source>
</evidence>
<dbReference type="RefSeq" id="WP_203775765.1">
    <property type="nucleotide sequence ID" value="NZ_BAAABO010000064.1"/>
</dbReference>
<feature type="region of interest" description="Disordered" evidence="8">
    <location>
        <begin position="335"/>
        <end position="425"/>
    </location>
</feature>
<dbReference type="PROSITE" id="PS00108">
    <property type="entry name" value="PROTEIN_KINASE_ST"/>
    <property type="match status" value="1"/>
</dbReference>
<feature type="binding site" evidence="7">
    <location>
        <position position="39"/>
    </location>
    <ligand>
        <name>ATP</name>
        <dbReference type="ChEBI" id="CHEBI:30616"/>
    </ligand>
</feature>
<keyword evidence="3" id="KW-0808">Transferase</keyword>
<protein>
    <recommendedName>
        <fullName evidence="1">non-specific serine/threonine protein kinase</fullName>
        <ecNumber evidence="1">2.7.11.1</ecNumber>
    </recommendedName>
</protein>
<dbReference type="EMBL" id="BOMI01000172">
    <property type="protein sequence ID" value="GID79504.1"/>
    <property type="molecule type" value="Genomic_DNA"/>
</dbReference>
<evidence type="ECO:0000313" key="10">
    <source>
        <dbReference type="EMBL" id="GID79504.1"/>
    </source>
</evidence>
<feature type="compositionally biased region" description="Low complexity" evidence="8">
    <location>
        <begin position="338"/>
        <end position="413"/>
    </location>
</feature>
<dbReference type="Pfam" id="PF00069">
    <property type="entry name" value="Pkinase"/>
    <property type="match status" value="1"/>
</dbReference>
<evidence type="ECO:0000256" key="2">
    <source>
        <dbReference type="ARBA" id="ARBA00022527"/>
    </source>
</evidence>
<dbReference type="InterPro" id="IPR008271">
    <property type="entry name" value="Ser/Thr_kinase_AS"/>
</dbReference>
<dbReference type="CDD" id="cd14014">
    <property type="entry name" value="STKc_PknB_like"/>
    <property type="match status" value="1"/>
</dbReference>
<evidence type="ECO:0000256" key="4">
    <source>
        <dbReference type="ARBA" id="ARBA00022741"/>
    </source>
</evidence>
<dbReference type="InterPro" id="IPR000719">
    <property type="entry name" value="Prot_kinase_dom"/>
</dbReference>
<gene>
    <name evidence="10" type="ORF">Ade02nite_81450</name>
</gene>
<dbReference type="Gene3D" id="3.30.200.20">
    <property type="entry name" value="Phosphorylase Kinase, domain 1"/>
    <property type="match status" value="1"/>
</dbReference>
<evidence type="ECO:0000313" key="11">
    <source>
        <dbReference type="Proteomes" id="UP000609879"/>
    </source>
</evidence>
<proteinExistence type="predicted"/>
<evidence type="ECO:0000256" key="8">
    <source>
        <dbReference type="SAM" id="MobiDB-lite"/>
    </source>
</evidence>
<keyword evidence="11" id="KW-1185">Reference proteome</keyword>
<feature type="domain" description="Protein kinase" evidence="9">
    <location>
        <begin position="10"/>
        <end position="272"/>
    </location>
</feature>
<dbReference type="PANTHER" id="PTHR43289">
    <property type="entry name" value="MITOGEN-ACTIVATED PROTEIN KINASE KINASE KINASE 20-RELATED"/>
    <property type="match status" value="1"/>
</dbReference>
<keyword evidence="5" id="KW-0418">Kinase</keyword>
<accession>A0ABQ3YHQ9</accession>
<dbReference type="InterPro" id="IPR017441">
    <property type="entry name" value="Protein_kinase_ATP_BS"/>
</dbReference>
<keyword evidence="6 7" id="KW-0067">ATP-binding</keyword>
<name>A0ABQ3YHQ9_9ACTN</name>
<dbReference type="SUPFAM" id="SSF56112">
    <property type="entry name" value="Protein kinase-like (PK-like)"/>
    <property type="match status" value="1"/>
</dbReference>
<evidence type="ECO:0000256" key="1">
    <source>
        <dbReference type="ARBA" id="ARBA00012513"/>
    </source>
</evidence>
<dbReference type="Gene3D" id="1.10.510.10">
    <property type="entry name" value="Transferase(Phosphotransferase) domain 1"/>
    <property type="match status" value="1"/>
</dbReference>
<dbReference type="PROSITE" id="PS00107">
    <property type="entry name" value="PROTEIN_KINASE_ATP"/>
    <property type="match status" value="1"/>
</dbReference>
<reference evidence="10 11" key="1">
    <citation type="submission" date="2021-01" db="EMBL/GenBank/DDBJ databases">
        <title>Whole genome shotgun sequence of Actinoplanes deccanensis NBRC 13994.</title>
        <authorList>
            <person name="Komaki H."/>
            <person name="Tamura T."/>
        </authorList>
    </citation>
    <scope>NUCLEOTIDE SEQUENCE [LARGE SCALE GENOMIC DNA]</scope>
    <source>
        <strain evidence="10 11">NBRC 13994</strain>
    </source>
</reference>
<organism evidence="10 11">
    <name type="scientific">Paractinoplanes deccanensis</name>
    <dbReference type="NCBI Taxonomy" id="113561"/>
    <lineage>
        <taxon>Bacteria</taxon>
        <taxon>Bacillati</taxon>
        <taxon>Actinomycetota</taxon>
        <taxon>Actinomycetes</taxon>
        <taxon>Micromonosporales</taxon>
        <taxon>Micromonosporaceae</taxon>
        <taxon>Paractinoplanes</taxon>
    </lineage>
</organism>
<evidence type="ECO:0000256" key="7">
    <source>
        <dbReference type="PROSITE-ProRule" id="PRU10141"/>
    </source>
</evidence>
<evidence type="ECO:0000259" key="9">
    <source>
        <dbReference type="PROSITE" id="PS50011"/>
    </source>
</evidence>
<comment type="caution">
    <text evidence="10">The sequence shown here is derived from an EMBL/GenBank/DDBJ whole genome shotgun (WGS) entry which is preliminary data.</text>
</comment>
<dbReference type="SMART" id="SM00220">
    <property type="entry name" value="S_TKc"/>
    <property type="match status" value="1"/>
</dbReference>
<dbReference type="InterPro" id="IPR011009">
    <property type="entry name" value="Kinase-like_dom_sf"/>
</dbReference>
<keyword evidence="4 7" id="KW-0547">Nucleotide-binding</keyword>
<sequence>MDGQLLGGRYRLLAPVGSGGMAVVWRAHDQVLARTVAVKVLAPSHLDDPASRERIRHEARAAAALSHPNIAQVHDYGEMTNGSQVFPFVVMELVPGGTLLRRLSEGPIPPGFAMRVGAEIAAALAAAHAEGLVHRDIKPANVMLAPTGAKVVDFGIAAVTSPGSSEPPTDEVLGTPAYVAPERILGDVVEPPSDVYALGVVLYRLLSGRSPWTGHDPARLFEQHIHRDPDPLPALPGVPEYVTELTDRCLAKDPTVRPSAREAASLLAHGAGLKIITDDPYGRSAAPSAPDEPSLLLRAPRAVPRSRFRAGRWALAAVAALAAAGTAWLLLPDDRDTPGAAAPSSASPQPPQSTAAPAAAPPANAAARTRAAVTSAPATTAPPSSTPAASTPPTTATRTTPPATSTRPTTEPATPTPAAPAQTFSSAAGTVRASCPSATTAHIVSWQAISPYRVLAADGGPSSAPAVTFKRGKSLTTMTVTCTAGVPAAAVSETAEKP</sequence>
<evidence type="ECO:0000256" key="5">
    <source>
        <dbReference type="ARBA" id="ARBA00022777"/>
    </source>
</evidence>
<dbReference type="EC" id="2.7.11.1" evidence="1"/>